<dbReference type="eggNOG" id="KOG0929">
    <property type="taxonomic scope" value="Eukaryota"/>
</dbReference>
<dbReference type="SMART" id="SM00222">
    <property type="entry name" value="Sec7"/>
    <property type="match status" value="1"/>
</dbReference>
<dbReference type="HOGENOM" id="CLU_240812_0_0_1"/>
<proteinExistence type="predicted"/>
<dbReference type="SUPFAM" id="SSF50729">
    <property type="entry name" value="PH domain-like"/>
    <property type="match status" value="1"/>
</dbReference>
<dbReference type="CDD" id="cd00171">
    <property type="entry name" value="Sec7"/>
    <property type="match status" value="1"/>
</dbReference>
<feature type="region of interest" description="Disordered" evidence="1">
    <location>
        <begin position="140"/>
        <end position="711"/>
    </location>
</feature>
<evidence type="ECO:0000313" key="3">
    <source>
        <dbReference type="EMBL" id="GAC99289.1"/>
    </source>
</evidence>
<dbReference type="GO" id="GO:0032012">
    <property type="term" value="P:regulation of ARF protein signal transduction"/>
    <property type="evidence" value="ECO:0007669"/>
    <property type="project" value="InterPro"/>
</dbReference>
<feature type="region of interest" description="Disordered" evidence="1">
    <location>
        <begin position="779"/>
        <end position="798"/>
    </location>
</feature>
<feature type="compositionally biased region" description="Acidic residues" evidence="1">
    <location>
        <begin position="177"/>
        <end position="186"/>
    </location>
</feature>
<dbReference type="RefSeq" id="XP_012192876.1">
    <property type="nucleotide sequence ID" value="XM_012337486.1"/>
</dbReference>
<accession>R9PD58</accession>
<feature type="compositionally biased region" description="Basic and acidic residues" evidence="1">
    <location>
        <begin position="595"/>
        <end position="608"/>
    </location>
</feature>
<organism evidence="3 4">
    <name type="scientific">Pseudozyma hubeiensis (strain SY62)</name>
    <name type="common">Yeast</name>
    <dbReference type="NCBI Taxonomy" id="1305764"/>
    <lineage>
        <taxon>Eukaryota</taxon>
        <taxon>Fungi</taxon>
        <taxon>Dikarya</taxon>
        <taxon>Basidiomycota</taxon>
        <taxon>Ustilaginomycotina</taxon>
        <taxon>Ustilaginomycetes</taxon>
        <taxon>Ustilaginales</taxon>
        <taxon>Ustilaginaceae</taxon>
        <taxon>Pseudozyma</taxon>
    </lineage>
</organism>
<dbReference type="SMART" id="SM00233">
    <property type="entry name" value="PH"/>
    <property type="match status" value="1"/>
</dbReference>
<dbReference type="InterPro" id="IPR000904">
    <property type="entry name" value="Sec7_dom"/>
</dbReference>
<feature type="compositionally biased region" description="Polar residues" evidence="1">
    <location>
        <begin position="1073"/>
        <end position="1101"/>
    </location>
</feature>
<dbReference type="Gene3D" id="1.10.1000.11">
    <property type="entry name" value="Arf Nucleotide-binding Site Opener,domain 2"/>
    <property type="match status" value="1"/>
</dbReference>
<feature type="compositionally biased region" description="Basic and acidic residues" evidence="1">
    <location>
        <begin position="1250"/>
        <end position="1268"/>
    </location>
</feature>
<feature type="domain" description="SEC7" evidence="2">
    <location>
        <begin position="909"/>
        <end position="1057"/>
    </location>
</feature>
<feature type="compositionally biased region" description="Polar residues" evidence="1">
    <location>
        <begin position="167"/>
        <end position="176"/>
    </location>
</feature>
<feature type="compositionally biased region" description="Polar residues" evidence="1">
    <location>
        <begin position="1206"/>
        <end position="1222"/>
    </location>
</feature>
<feature type="compositionally biased region" description="Low complexity" evidence="1">
    <location>
        <begin position="332"/>
        <end position="355"/>
    </location>
</feature>
<feature type="compositionally biased region" description="Low complexity" evidence="1">
    <location>
        <begin position="580"/>
        <end position="592"/>
    </location>
</feature>
<dbReference type="Pfam" id="PF15410">
    <property type="entry name" value="PH_9"/>
    <property type="match status" value="1"/>
</dbReference>
<keyword evidence="4" id="KW-1185">Reference proteome</keyword>
<feature type="compositionally biased region" description="Polar residues" evidence="1">
    <location>
        <begin position="236"/>
        <end position="245"/>
    </location>
</feature>
<dbReference type="STRING" id="1305764.R9PD58"/>
<feature type="compositionally biased region" description="Polar residues" evidence="1">
    <location>
        <begin position="414"/>
        <end position="424"/>
    </location>
</feature>
<dbReference type="Proteomes" id="UP000014071">
    <property type="component" value="Unassembled WGS sequence"/>
</dbReference>
<feature type="region of interest" description="Disordered" evidence="1">
    <location>
        <begin position="1250"/>
        <end position="1270"/>
    </location>
</feature>
<feature type="region of interest" description="Disordered" evidence="1">
    <location>
        <begin position="740"/>
        <end position="772"/>
    </location>
</feature>
<feature type="compositionally biased region" description="Polar residues" evidence="1">
    <location>
        <begin position="292"/>
        <end position="310"/>
    </location>
</feature>
<dbReference type="InterPro" id="IPR011993">
    <property type="entry name" value="PH-like_dom_sf"/>
</dbReference>
<dbReference type="PANTHER" id="PTHR10663:SF373">
    <property type="entry name" value="PH AND SEC7 DOMAIN-CONTAINING PROTEIN C11E3.11C"/>
    <property type="match status" value="1"/>
</dbReference>
<feature type="compositionally biased region" description="Polar residues" evidence="1">
    <location>
        <begin position="740"/>
        <end position="750"/>
    </location>
</feature>
<feature type="compositionally biased region" description="Low complexity" evidence="1">
    <location>
        <begin position="377"/>
        <end position="395"/>
    </location>
</feature>
<dbReference type="GeneID" id="24112155"/>
<sequence length="1622" mass="172631">MSSTSALGASRRASTSSDHFQIPSYPQSRNVESAPLPSSDTASLAERKPDAKRSYPTFLKGARRLQSQRPDTTSTTASFASANGDASTTTPLATASSSRTNSPRKQAAPARIGRDFEALLASDETYVLRDKAKIALDAEETQDPAAQLLPSSSVSSAKRVIVERRQQQASSSSLNSDLDETNDDPVDSTPQPLQTDVFRSPQKKSQSSASSATLPPSASSSRAAFGRGSQPPASPDRTTSLQRHTSPSPKASSPAPKTMQSFILQPASEQGHGTVRSRPRLGASVGLEQEIDSASGQEHNATDPSASMGSFRQRMKKTSGFLRRLRKDIPPSSKASAFSSSSNAYSVGSNASVASLGRSATSDPAADPLTFRRRGSKASVSSIGASSTTGSASKGQHFASTDGIAVPSIPERFTQPSTSSTSHVLSDADAVESIVSARGGAASGESQQLALQSKPGLRVPSAPVTSTEFGQSTKFALPQRSSSQGHEHERDKSLGTTDSSGAIRLAVQQLSSHMDDAWKDAPAQDVKVAGARDATTPKRSWGPSPQLPDLDIQHDKQRSGSFLEEPELISDRGFDDVQDTASRTVRSVSASSDADIGKRLNGVDDSKHATGLGIISTSSAANMRKKSGTAQHGEDADGSTANGPSEDQNRQPLMELTPLRPTESSRKSVEPSPQSAGHSPHLPNSARSSRRNSIDAAAENARRRTMDSGASLVSVRSFETAAESAGPGSADAKVAAFNMATPNSTQSPSPMAQRDAAKPVAGSTAASPRSVSNQIEVANGSAHTSGASGRETDVEDAEQSIRLVSKRSNTDDINLASDSATTIVTAPKSPEMDVPALPKLSELSESSPLRPGRNGSLSRGGSSTGLLSTVSVHRSSSPVSSLTSARTSFDHAAVARAAATADAGAPPSITASAQELATKCWEEDPSFLKREKIAEWLGGLGLVNKSARTFYFARFDFGGLRLDMAFRKLCDKLFLRAETQQIDRILAAFSQRYYECNPDSVFGSADVVHSVVFSILLLNTDLHIAELQERMTRQQFVRNTLGAIAETGTEGQIMEDERSSLSVAHADDRSADAQPSTAGRRNSISSYLGSKSKQTSTTNLEASVEAAEASRPGSAASGAKGKEAEIETLLKDIYAAVKSERILLPTPESGAGTSAAGRPSGTFSPALGGGRRKMGTDRVTALKRGSIRGIQGLLGGSNGLDGSLSPNPSRTSIDSWGRSSTTAERDRMLSPLPSITPGFASTLSHTIIKESQEEEHITTPSSTKKELPIDEEDDDDQLALAGPPWAKEGSLTRKYYWESTNKRAKDKNWIEVFVVVSKGTLSMFRFDLPSGGAKKHNEASGAAALGGGNWLSSATCLGEISLAHSLANALPPPGYNKTRPYVFALTLPGGKVYLFQTGHEELVNEWVSTCNYWAGRVSKEPLAGGVSNMEYGWNKVLPREEEEWEEELDSFSAATGSGVDADPRGFTQSLMDSQSVRSKFSPAPSTTASVSTSSKLGYMTNERTFINEWRIPELPTLPSTLGEERQLSRLEKQVSSIELQLTQHNDLRQPMLQLYSPKGNNHAKALANWERKSNWLLQELVKYQSYVESLRKSADAKAERRGKREVEEMVRAGDEMLAELEV</sequence>
<dbReference type="SUPFAM" id="SSF48425">
    <property type="entry name" value="Sec7 domain"/>
    <property type="match status" value="1"/>
</dbReference>
<protein>
    <recommendedName>
        <fullName evidence="2">SEC7 domain-containing protein</fullName>
    </recommendedName>
</protein>
<feature type="compositionally biased region" description="Basic and acidic residues" evidence="1">
    <location>
        <begin position="1055"/>
        <end position="1071"/>
    </location>
</feature>
<feature type="region of interest" description="Disordered" evidence="1">
    <location>
        <begin position="841"/>
        <end position="865"/>
    </location>
</feature>
<dbReference type="InterPro" id="IPR035999">
    <property type="entry name" value="Sec7_dom_sf"/>
</dbReference>
<feature type="region of interest" description="Disordered" evidence="1">
    <location>
        <begin position="1190"/>
        <end position="1235"/>
    </location>
</feature>
<name>R9PD58_PSEHS</name>
<dbReference type="Pfam" id="PF01369">
    <property type="entry name" value="Sec7"/>
    <property type="match status" value="1"/>
</dbReference>
<feature type="region of interest" description="Disordered" evidence="1">
    <location>
        <begin position="1048"/>
        <end position="1122"/>
    </location>
</feature>
<dbReference type="Gene3D" id="2.30.29.30">
    <property type="entry name" value="Pleckstrin-homology domain (PH domain)/Phosphotyrosine-binding domain (PTB)"/>
    <property type="match status" value="1"/>
</dbReference>
<dbReference type="EMBL" id="DF238831">
    <property type="protein sequence ID" value="GAC99289.1"/>
    <property type="molecule type" value="Genomic_DNA"/>
</dbReference>
<feature type="region of interest" description="Disordered" evidence="1">
    <location>
        <begin position="1145"/>
        <end position="1175"/>
    </location>
</feature>
<feature type="compositionally biased region" description="Polar residues" evidence="1">
    <location>
        <begin position="1"/>
        <end position="42"/>
    </location>
</feature>
<dbReference type="InterPro" id="IPR001849">
    <property type="entry name" value="PH_domain"/>
</dbReference>
<dbReference type="PROSITE" id="PS50190">
    <property type="entry name" value="SEC7"/>
    <property type="match status" value="1"/>
</dbReference>
<evidence type="ECO:0000256" key="1">
    <source>
        <dbReference type="SAM" id="MobiDB-lite"/>
    </source>
</evidence>
<dbReference type="OrthoDB" id="2157641at2759"/>
<feature type="compositionally biased region" description="Low complexity" evidence="1">
    <location>
        <begin position="246"/>
        <end position="257"/>
    </location>
</feature>
<evidence type="ECO:0000313" key="4">
    <source>
        <dbReference type="Proteomes" id="UP000014071"/>
    </source>
</evidence>
<dbReference type="InterPro" id="IPR023394">
    <property type="entry name" value="Sec7_C_sf"/>
</dbReference>
<feature type="region of interest" description="Disordered" evidence="1">
    <location>
        <begin position="1"/>
        <end position="112"/>
    </location>
</feature>
<feature type="compositionally biased region" description="Low complexity" evidence="1">
    <location>
        <begin position="1105"/>
        <end position="1119"/>
    </location>
</feature>
<evidence type="ECO:0000259" key="2">
    <source>
        <dbReference type="PROSITE" id="PS50190"/>
    </source>
</evidence>
<feature type="compositionally biased region" description="Polar residues" evidence="1">
    <location>
        <begin position="463"/>
        <end position="484"/>
    </location>
</feature>
<dbReference type="GO" id="GO:0005085">
    <property type="term" value="F:guanyl-nucleotide exchange factor activity"/>
    <property type="evidence" value="ECO:0007669"/>
    <property type="project" value="InterPro"/>
</dbReference>
<gene>
    <name evidence="3" type="ORF">PHSY_006890</name>
</gene>
<feature type="compositionally biased region" description="Low complexity" evidence="1">
    <location>
        <begin position="72"/>
        <end position="98"/>
    </location>
</feature>
<feature type="compositionally biased region" description="Low complexity" evidence="1">
    <location>
        <begin position="199"/>
        <end position="224"/>
    </location>
</feature>
<dbReference type="PANTHER" id="PTHR10663">
    <property type="entry name" value="GUANYL-NUCLEOTIDE EXCHANGE FACTOR"/>
    <property type="match status" value="1"/>
</dbReference>
<dbReference type="InterPro" id="IPR041681">
    <property type="entry name" value="PH_9"/>
</dbReference>
<reference evidence="3" key="1">
    <citation type="journal article" date="2013" name="Genome Announc.">
        <title>Draft Genome Sequence of the Basidiomycetous Yeast-Like Fungus Pseudozyma hubeiensis SY62, Which Produces an Abundant Amount of the Biosurfactant Mannosylerythritol Lipids.</title>
        <authorList>
            <person name="Konishi M."/>
            <person name="Hatada Y."/>
            <person name="Horiuchi J."/>
        </authorList>
    </citation>
    <scope>NUCLEOTIDE SEQUENCE</scope>
    <source>
        <strain evidence="3">SY62</strain>
    </source>
</reference>